<sequence length="372" mass="42459">MPFLRAVQGEHIAANAPGCFRRTPCRQLLIRAGVCFTLALFCNSVLRCWHRVEEPEFSLPNSVNATSQLSSSKVKSVQPMSLVNVADWEAPRHGWKVISACQQHLRVLYFVYTAPQHQERRRFLRETIGDSRVASFVNSSLIFFVGKTADNELQHRLEAEAEREGDLVQLDFVDVYRNLTLKFIGATQWLSKHGCLNSSARFVVKLDDDIIINVVRLDGYIRDLSTAPLAVSRNIYGARLRNLRPDRDNTSKWFVSTEEYPGDSYPVCCSGTAFLMRAPVLEALINASAHVSFFPLEDVYATGFLRQAANVSLVDIWYYCDLFPSKNTWIVRQRTLFLHLGWQPILFNRSQQLWQSVMNRVVTAWRIPALGI</sequence>
<dbReference type="InterPro" id="IPR002659">
    <property type="entry name" value="Glyco_trans_31"/>
</dbReference>
<dbReference type="PANTHER" id="PTHR11214">
    <property type="entry name" value="BETA-1,3-N-ACETYLGLUCOSAMINYLTRANSFERASE"/>
    <property type="match status" value="1"/>
</dbReference>
<dbReference type="GO" id="GO:0006493">
    <property type="term" value="P:protein O-linked glycosylation"/>
    <property type="evidence" value="ECO:0007669"/>
    <property type="project" value="TreeGrafter"/>
</dbReference>
<dbReference type="EC" id="2.4.1.-" evidence="10"/>
<keyword evidence="5" id="KW-0812">Transmembrane</keyword>
<evidence type="ECO:0000256" key="2">
    <source>
        <dbReference type="ARBA" id="ARBA00008661"/>
    </source>
</evidence>
<evidence type="ECO:0000256" key="8">
    <source>
        <dbReference type="ARBA" id="ARBA00023034"/>
    </source>
</evidence>
<accession>A0A9J6FUQ7</accession>
<evidence type="ECO:0000256" key="7">
    <source>
        <dbReference type="ARBA" id="ARBA00022989"/>
    </source>
</evidence>
<organism evidence="11 12">
    <name type="scientific">Haemaphysalis longicornis</name>
    <name type="common">Bush tick</name>
    <dbReference type="NCBI Taxonomy" id="44386"/>
    <lineage>
        <taxon>Eukaryota</taxon>
        <taxon>Metazoa</taxon>
        <taxon>Ecdysozoa</taxon>
        <taxon>Arthropoda</taxon>
        <taxon>Chelicerata</taxon>
        <taxon>Arachnida</taxon>
        <taxon>Acari</taxon>
        <taxon>Parasitiformes</taxon>
        <taxon>Ixodida</taxon>
        <taxon>Ixodoidea</taxon>
        <taxon>Ixodidae</taxon>
        <taxon>Haemaphysalinae</taxon>
        <taxon>Haemaphysalis</taxon>
    </lineage>
</organism>
<keyword evidence="4" id="KW-0808">Transferase</keyword>
<evidence type="ECO:0000313" key="11">
    <source>
        <dbReference type="EMBL" id="KAH9365993.1"/>
    </source>
</evidence>
<comment type="similarity">
    <text evidence="2 10">Belongs to the glycosyltransferase 31 family.</text>
</comment>
<evidence type="ECO:0000256" key="6">
    <source>
        <dbReference type="ARBA" id="ARBA00022968"/>
    </source>
</evidence>
<keyword evidence="9" id="KW-0472">Membrane</keyword>
<evidence type="ECO:0000313" key="12">
    <source>
        <dbReference type="Proteomes" id="UP000821853"/>
    </source>
</evidence>
<evidence type="ECO:0000256" key="10">
    <source>
        <dbReference type="RuleBase" id="RU363063"/>
    </source>
</evidence>
<dbReference type="VEuPathDB" id="VectorBase:HLOH_040987"/>
<dbReference type="Proteomes" id="UP000821853">
    <property type="component" value="Unassembled WGS sequence"/>
</dbReference>
<keyword evidence="7" id="KW-1133">Transmembrane helix</keyword>
<reference evidence="11 12" key="1">
    <citation type="journal article" date="2020" name="Cell">
        <title>Large-Scale Comparative Analyses of Tick Genomes Elucidate Their Genetic Diversity and Vector Capacities.</title>
        <authorList>
            <consortium name="Tick Genome and Microbiome Consortium (TIGMIC)"/>
            <person name="Jia N."/>
            <person name="Wang J."/>
            <person name="Shi W."/>
            <person name="Du L."/>
            <person name="Sun Y."/>
            <person name="Zhan W."/>
            <person name="Jiang J.F."/>
            <person name="Wang Q."/>
            <person name="Zhang B."/>
            <person name="Ji P."/>
            <person name="Bell-Sakyi L."/>
            <person name="Cui X.M."/>
            <person name="Yuan T.T."/>
            <person name="Jiang B.G."/>
            <person name="Yang W.F."/>
            <person name="Lam T.T."/>
            <person name="Chang Q.C."/>
            <person name="Ding S.J."/>
            <person name="Wang X.J."/>
            <person name="Zhu J.G."/>
            <person name="Ruan X.D."/>
            <person name="Zhao L."/>
            <person name="Wei J.T."/>
            <person name="Ye R.Z."/>
            <person name="Que T.C."/>
            <person name="Du C.H."/>
            <person name="Zhou Y.H."/>
            <person name="Cheng J.X."/>
            <person name="Dai P.F."/>
            <person name="Guo W.B."/>
            <person name="Han X.H."/>
            <person name="Huang E.J."/>
            <person name="Li L.F."/>
            <person name="Wei W."/>
            <person name="Gao Y.C."/>
            <person name="Liu J.Z."/>
            <person name="Shao H.Z."/>
            <person name="Wang X."/>
            <person name="Wang C.C."/>
            <person name="Yang T.C."/>
            <person name="Huo Q.B."/>
            <person name="Li W."/>
            <person name="Chen H.Y."/>
            <person name="Chen S.E."/>
            <person name="Zhou L.G."/>
            <person name="Ni X.B."/>
            <person name="Tian J.H."/>
            <person name="Sheng Y."/>
            <person name="Liu T."/>
            <person name="Pan Y.S."/>
            <person name="Xia L.Y."/>
            <person name="Li J."/>
            <person name="Zhao F."/>
            <person name="Cao W.C."/>
        </authorList>
    </citation>
    <scope>NUCLEOTIDE SEQUENCE [LARGE SCALE GENOMIC DNA]</scope>
    <source>
        <strain evidence="11">HaeL-2018</strain>
    </source>
</reference>
<evidence type="ECO:0000256" key="5">
    <source>
        <dbReference type="ARBA" id="ARBA00022692"/>
    </source>
</evidence>
<gene>
    <name evidence="11" type="ORF">HPB48_009625</name>
</gene>
<dbReference type="Gene3D" id="3.90.550.50">
    <property type="match status" value="1"/>
</dbReference>
<dbReference type="PANTHER" id="PTHR11214:SF376">
    <property type="entry name" value="HEXOSYLTRANSFERASE"/>
    <property type="match status" value="1"/>
</dbReference>
<dbReference type="GO" id="GO:0016758">
    <property type="term" value="F:hexosyltransferase activity"/>
    <property type="evidence" value="ECO:0007669"/>
    <property type="project" value="InterPro"/>
</dbReference>
<dbReference type="GO" id="GO:0000139">
    <property type="term" value="C:Golgi membrane"/>
    <property type="evidence" value="ECO:0007669"/>
    <property type="project" value="UniProtKB-SubCell"/>
</dbReference>
<comment type="subcellular location">
    <subcellularLocation>
        <location evidence="1 10">Golgi apparatus membrane</location>
        <topology evidence="1 10">Single-pass type II membrane protein</topology>
    </subcellularLocation>
</comment>
<dbReference type="AlphaFoldDB" id="A0A9J6FUQ7"/>
<dbReference type="OMA" id="WHRVEEP"/>
<name>A0A9J6FUQ7_HAELO</name>
<comment type="caution">
    <text evidence="11">The sequence shown here is derived from an EMBL/GenBank/DDBJ whole genome shotgun (WGS) entry which is preliminary data.</text>
</comment>
<dbReference type="Pfam" id="PF01762">
    <property type="entry name" value="Galactosyl_T"/>
    <property type="match status" value="1"/>
</dbReference>
<keyword evidence="6" id="KW-0735">Signal-anchor</keyword>
<protein>
    <recommendedName>
        <fullName evidence="10">Hexosyltransferase</fullName>
        <ecNumber evidence="10">2.4.1.-</ecNumber>
    </recommendedName>
</protein>
<dbReference type="OrthoDB" id="115198at2759"/>
<evidence type="ECO:0000256" key="9">
    <source>
        <dbReference type="ARBA" id="ARBA00023136"/>
    </source>
</evidence>
<evidence type="ECO:0000256" key="4">
    <source>
        <dbReference type="ARBA" id="ARBA00022679"/>
    </source>
</evidence>
<proteinExistence type="inferred from homology"/>
<keyword evidence="12" id="KW-1185">Reference proteome</keyword>
<keyword evidence="8 10" id="KW-0333">Golgi apparatus</keyword>
<keyword evidence="3 10" id="KW-0328">Glycosyltransferase</keyword>
<evidence type="ECO:0000256" key="3">
    <source>
        <dbReference type="ARBA" id="ARBA00022676"/>
    </source>
</evidence>
<dbReference type="EMBL" id="JABSTR010000003">
    <property type="protein sequence ID" value="KAH9365993.1"/>
    <property type="molecule type" value="Genomic_DNA"/>
</dbReference>
<evidence type="ECO:0000256" key="1">
    <source>
        <dbReference type="ARBA" id="ARBA00004323"/>
    </source>
</evidence>